<organism evidence="2 3">
    <name type="scientific">Actinomycetospora chlora</name>
    <dbReference type="NCBI Taxonomy" id="663608"/>
    <lineage>
        <taxon>Bacteria</taxon>
        <taxon>Bacillati</taxon>
        <taxon>Actinomycetota</taxon>
        <taxon>Actinomycetes</taxon>
        <taxon>Pseudonocardiales</taxon>
        <taxon>Pseudonocardiaceae</taxon>
        <taxon>Actinomycetospora</taxon>
    </lineage>
</organism>
<evidence type="ECO:0000313" key="2">
    <source>
        <dbReference type="EMBL" id="GAA4803780.1"/>
    </source>
</evidence>
<reference evidence="3" key="1">
    <citation type="journal article" date="2019" name="Int. J. Syst. Evol. Microbiol.">
        <title>The Global Catalogue of Microorganisms (GCM) 10K type strain sequencing project: providing services to taxonomists for standard genome sequencing and annotation.</title>
        <authorList>
            <consortium name="The Broad Institute Genomics Platform"/>
            <consortium name="The Broad Institute Genome Sequencing Center for Infectious Disease"/>
            <person name="Wu L."/>
            <person name="Ma J."/>
        </authorList>
    </citation>
    <scope>NUCLEOTIDE SEQUENCE [LARGE SCALE GENOMIC DNA]</scope>
    <source>
        <strain evidence="3">JCM 17979</strain>
    </source>
</reference>
<keyword evidence="1" id="KW-0812">Transmembrane</keyword>
<keyword evidence="1" id="KW-0472">Membrane</keyword>
<comment type="caution">
    <text evidence="2">The sequence shown here is derived from an EMBL/GenBank/DDBJ whole genome shotgun (WGS) entry which is preliminary data.</text>
</comment>
<feature type="transmembrane region" description="Helical" evidence="1">
    <location>
        <begin position="66"/>
        <end position="85"/>
    </location>
</feature>
<evidence type="ECO:0008006" key="4">
    <source>
        <dbReference type="Google" id="ProtNLM"/>
    </source>
</evidence>
<evidence type="ECO:0000256" key="1">
    <source>
        <dbReference type="SAM" id="Phobius"/>
    </source>
</evidence>
<name>A0ABP9C415_9PSEU</name>
<dbReference type="EMBL" id="BAABHO010000046">
    <property type="protein sequence ID" value="GAA4803780.1"/>
    <property type="molecule type" value="Genomic_DNA"/>
</dbReference>
<dbReference type="RefSeq" id="WP_345421079.1">
    <property type="nucleotide sequence ID" value="NZ_BAABHO010000046.1"/>
</dbReference>
<keyword evidence="3" id="KW-1185">Reference proteome</keyword>
<accession>A0ABP9C415</accession>
<feature type="transmembrane region" description="Helical" evidence="1">
    <location>
        <begin position="156"/>
        <end position="174"/>
    </location>
</feature>
<feature type="transmembrane region" description="Helical" evidence="1">
    <location>
        <begin position="97"/>
        <end position="117"/>
    </location>
</feature>
<keyword evidence="1" id="KW-1133">Transmembrane helix</keyword>
<feature type="transmembrane region" description="Helical" evidence="1">
    <location>
        <begin position="132"/>
        <end position="149"/>
    </location>
</feature>
<feature type="transmembrane region" description="Helical" evidence="1">
    <location>
        <begin position="180"/>
        <end position="197"/>
    </location>
</feature>
<sequence length="206" mass="20595">MGAYVRRGPVTVAFLLVLVAVQLVLALTGTFAAARAWSSTNVANLGDHPVGAIATSVFFLGNTPGVTVGTVLIVGIGVGVALWWLEARHGLGAAAAAFLGGHVGATALTAVVIGVAVDAGRYPAAVLTGPDVGVSYGAQAAAAAAVVLLPRWWRLAGAVVLLGWPLLDASWSGAVPDFTSVGHLVAATIGFGVGAVVRRRTRVATA</sequence>
<proteinExistence type="predicted"/>
<protein>
    <recommendedName>
        <fullName evidence="4">Rhomboid family intramembrane serine protease</fullName>
    </recommendedName>
</protein>
<dbReference type="Proteomes" id="UP001500928">
    <property type="component" value="Unassembled WGS sequence"/>
</dbReference>
<gene>
    <name evidence="2" type="ORF">GCM10023200_46360</name>
</gene>
<evidence type="ECO:0000313" key="3">
    <source>
        <dbReference type="Proteomes" id="UP001500928"/>
    </source>
</evidence>
<dbReference type="InterPro" id="IPR046862">
    <property type="entry name" value="Rhomboid_2"/>
</dbReference>
<dbReference type="Pfam" id="PF20401">
    <property type="entry name" value="Rhomboid_2"/>
    <property type="match status" value="1"/>
</dbReference>